<keyword evidence="1" id="KW-0175">Coiled coil</keyword>
<accession>A0A6A6SPD5</accession>
<organism evidence="3 4">
    <name type="scientific">Lophiostoma macrostomum CBS 122681</name>
    <dbReference type="NCBI Taxonomy" id="1314788"/>
    <lineage>
        <taxon>Eukaryota</taxon>
        <taxon>Fungi</taxon>
        <taxon>Dikarya</taxon>
        <taxon>Ascomycota</taxon>
        <taxon>Pezizomycotina</taxon>
        <taxon>Dothideomycetes</taxon>
        <taxon>Pleosporomycetidae</taxon>
        <taxon>Pleosporales</taxon>
        <taxon>Lophiostomataceae</taxon>
        <taxon>Lophiostoma</taxon>
    </lineage>
</organism>
<proteinExistence type="predicted"/>
<evidence type="ECO:0008006" key="5">
    <source>
        <dbReference type="Google" id="ProtNLM"/>
    </source>
</evidence>
<dbReference type="EMBL" id="MU004537">
    <property type="protein sequence ID" value="KAF2648473.1"/>
    <property type="molecule type" value="Genomic_DNA"/>
</dbReference>
<dbReference type="AlphaFoldDB" id="A0A6A6SPD5"/>
<dbReference type="GO" id="GO:0006355">
    <property type="term" value="P:regulation of DNA-templated transcription"/>
    <property type="evidence" value="ECO:0007669"/>
    <property type="project" value="InterPro"/>
</dbReference>
<gene>
    <name evidence="3" type="ORF">K491DRAFT_612710</name>
</gene>
<dbReference type="OrthoDB" id="3045089at2759"/>
<evidence type="ECO:0000313" key="4">
    <source>
        <dbReference type="Proteomes" id="UP000799324"/>
    </source>
</evidence>
<keyword evidence="4" id="KW-1185">Reference proteome</keyword>
<evidence type="ECO:0000256" key="2">
    <source>
        <dbReference type="SAM" id="MobiDB-lite"/>
    </source>
</evidence>
<reference evidence="3" key="1">
    <citation type="journal article" date="2020" name="Stud. Mycol.">
        <title>101 Dothideomycetes genomes: a test case for predicting lifestyles and emergence of pathogens.</title>
        <authorList>
            <person name="Haridas S."/>
            <person name="Albert R."/>
            <person name="Binder M."/>
            <person name="Bloem J."/>
            <person name="Labutti K."/>
            <person name="Salamov A."/>
            <person name="Andreopoulos B."/>
            <person name="Baker S."/>
            <person name="Barry K."/>
            <person name="Bills G."/>
            <person name="Bluhm B."/>
            <person name="Cannon C."/>
            <person name="Castanera R."/>
            <person name="Culley D."/>
            <person name="Daum C."/>
            <person name="Ezra D."/>
            <person name="Gonzalez J."/>
            <person name="Henrissat B."/>
            <person name="Kuo A."/>
            <person name="Liang C."/>
            <person name="Lipzen A."/>
            <person name="Lutzoni F."/>
            <person name="Magnuson J."/>
            <person name="Mondo S."/>
            <person name="Nolan M."/>
            <person name="Ohm R."/>
            <person name="Pangilinan J."/>
            <person name="Park H.-J."/>
            <person name="Ramirez L."/>
            <person name="Alfaro M."/>
            <person name="Sun H."/>
            <person name="Tritt A."/>
            <person name="Yoshinaga Y."/>
            <person name="Zwiers L.-H."/>
            <person name="Turgeon B."/>
            <person name="Goodwin S."/>
            <person name="Spatafora J."/>
            <person name="Crous P."/>
            <person name="Grigoriev I."/>
        </authorList>
    </citation>
    <scope>NUCLEOTIDE SEQUENCE</scope>
    <source>
        <strain evidence="3">CBS 122681</strain>
    </source>
</reference>
<evidence type="ECO:0000256" key="1">
    <source>
        <dbReference type="SAM" id="Coils"/>
    </source>
</evidence>
<feature type="compositionally biased region" description="Polar residues" evidence="2">
    <location>
        <begin position="563"/>
        <end position="589"/>
    </location>
</feature>
<dbReference type="PANTHER" id="PTHR36167">
    <property type="entry name" value="C2H2 FINGER DOMAIN TRANSCRIPTION FACTOR (EUROFUNG)-RELATED"/>
    <property type="match status" value="1"/>
</dbReference>
<dbReference type="Proteomes" id="UP000799324">
    <property type="component" value="Unassembled WGS sequence"/>
</dbReference>
<dbReference type="PANTHER" id="PTHR36167:SF3">
    <property type="entry name" value="C2H2 FINGER DOMAIN TRANSCRIPTION FACTOR (EUROFUNG)-RELATED"/>
    <property type="match status" value="1"/>
</dbReference>
<name>A0A6A6SPD5_9PLEO</name>
<evidence type="ECO:0000313" key="3">
    <source>
        <dbReference type="EMBL" id="KAF2648473.1"/>
    </source>
</evidence>
<dbReference type="InterPro" id="IPR039327">
    <property type="entry name" value="CON7-like"/>
</dbReference>
<feature type="coiled-coil region" evidence="1">
    <location>
        <begin position="400"/>
        <end position="453"/>
    </location>
</feature>
<protein>
    <recommendedName>
        <fullName evidence="5">Fungal N-terminal domain-containing protein</fullName>
    </recommendedName>
</protein>
<feature type="region of interest" description="Disordered" evidence="2">
    <location>
        <begin position="538"/>
        <end position="589"/>
    </location>
</feature>
<sequence>MAEILGIITSALAVGECAGQLGFALGEIYTTLKNAPQEIKEIARGVRTLSIGLLVLAGTLKAHRGLCKPDIFTYLDDVLVEWKDVEAELRSLTTIEDPSGLRRLKWVIRKPKTRVLLKKVESIKASLNLGVGIMNVAKEEISKEHFIKVSDESSVVQITPASDLPTSNKFRRIAESVVQENRQAVEDAQRGDQTISVAESELQSGGQLKLWRADSIDTATWLYQLVFNPHSAGAPSLSPSEMMVPHIDEDEPDGEPDKTSYTASHAIIRWDENTRPASVVDRLLRSWTTLTEDQIKSSAIRDYRDQWGTEVEEAREEQKLDDVNPRFNKLLGLLLEQQEHYALLEKEKQDTTTRTDEDLELKILKLEQLLHTQQEEQSRRHEAAESAWRAEKVDWDAKAAERAQELKTLAEQEIAAAKAAEKSARKALKFAKAEAAKKAKEEAEAKAAAERLKVDEDYKRRIQLYEEQLEIFYNGHAERKGHIERSVPAENQPLRRTCIIDGDRSIEVAEYTTEKLEPFINTSQFPSQCTAMFQDGLHHGNASSLTRSKRTRPGSDAHRRQSSRNSWTSIDSMRSPASRSTSGTANNASQQIIVFPSQIDRSSTKISKMQASLDKHGVLASFEEQDDRYDQSLTRLSSVNEDIVRSTIFWEPPLLTLGSELLRTPRTTGWKPFYVRASNIGQTYFLGDQPIHVNFFQPEYKPQLAASTSPSRLENVMVGKDLLEEYALRELGFRYRLSDKGGYILDCRLSAVRLDDTRIQMHEN</sequence>